<dbReference type="InterPro" id="IPR000551">
    <property type="entry name" value="MerR-type_HTH_dom"/>
</dbReference>
<reference evidence="2 3" key="1">
    <citation type="submission" date="2019-07" db="EMBL/GenBank/DDBJ databases">
        <title>Whole genome shotgun sequence of Novosphingobium sediminis NBRC 106119.</title>
        <authorList>
            <person name="Hosoyama A."/>
            <person name="Uohara A."/>
            <person name="Ohji S."/>
            <person name="Ichikawa N."/>
        </authorList>
    </citation>
    <scope>NUCLEOTIDE SEQUENCE [LARGE SCALE GENOMIC DNA]</scope>
    <source>
        <strain evidence="2 3">NBRC 106119</strain>
    </source>
</reference>
<accession>A0A512AQ88</accession>
<protein>
    <recommendedName>
        <fullName evidence="1">HTH merR-type domain-containing protein</fullName>
    </recommendedName>
</protein>
<dbReference type="GO" id="GO:0006355">
    <property type="term" value="P:regulation of DNA-templated transcription"/>
    <property type="evidence" value="ECO:0007669"/>
    <property type="project" value="InterPro"/>
</dbReference>
<dbReference type="CDD" id="cd00592">
    <property type="entry name" value="HTH_MerR-like"/>
    <property type="match status" value="1"/>
</dbReference>
<dbReference type="Gene3D" id="1.10.1660.10">
    <property type="match status" value="1"/>
</dbReference>
<dbReference type="SUPFAM" id="SSF46955">
    <property type="entry name" value="Putative DNA-binding domain"/>
    <property type="match status" value="1"/>
</dbReference>
<evidence type="ECO:0000259" key="1">
    <source>
        <dbReference type="PROSITE" id="PS50937"/>
    </source>
</evidence>
<dbReference type="GO" id="GO:0003677">
    <property type="term" value="F:DNA binding"/>
    <property type="evidence" value="ECO:0007669"/>
    <property type="project" value="InterPro"/>
</dbReference>
<keyword evidence="3" id="KW-1185">Reference proteome</keyword>
<dbReference type="PROSITE" id="PS50937">
    <property type="entry name" value="HTH_MERR_2"/>
    <property type="match status" value="1"/>
</dbReference>
<comment type="caution">
    <text evidence="2">The sequence shown here is derived from an EMBL/GenBank/DDBJ whole genome shotgun (WGS) entry which is preliminary data.</text>
</comment>
<dbReference type="SMART" id="SM00422">
    <property type="entry name" value="HTH_MERR"/>
    <property type="match status" value="1"/>
</dbReference>
<evidence type="ECO:0000313" key="2">
    <source>
        <dbReference type="EMBL" id="GEO01852.1"/>
    </source>
</evidence>
<gene>
    <name evidence="2" type="ORF">NSE01_36840</name>
</gene>
<dbReference type="RefSeq" id="WP_170233907.1">
    <property type="nucleotide sequence ID" value="NZ_BJYR01000028.1"/>
</dbReference>
<dbReference type="EMBL" id="BJYR01000028">
    <property type="protein sequence ID" value="GEO01852.1"/>
    <property type="molecule type" value="Genomic_DNA"/>
</dbReference>
<proteinExistence type="predicted"/>
<dbReference type="AlphaFoldDB" id="A0A512AQ88"/>
<evidence type="ECO:0000313" key="3">
    <source>
        <dbReference type="Proteomes" id="UP000321464"/>
    </source>
</evidence>
<organism evidence="2 3">
    <name type="scientific">Novosphingobium sediminis</name>
    <dbReference type="NCBI Taxonomy" id="707214"/>
    <lineage>
        <taxon>Bacteria</taxon>
        <taxon>Pseudomonadati</taxon>
        <taxon>Pseudomonadota</taxon>
        <taxon>Alphaproteobacteria</taxon>
        <taxon>Sphingomonadales</taxon>
        <taxon>Sphingomonadaceae</taxon>
        <taxon>Novosphingobium</taxon>
    </lineage>
</organism>
<feature type="domain" description="HTH merR-type" evidence="1">
    <location>
        <begin position="1"/>
        <end position="68"/>
    </location>
</feature>
<sequence>MRIRELVKQTGITERQVRYLISEGFLAAPAGGRANAEYGDDHVHAIRRYLRLKELGFPPAAIRLLLGSREGVPLPLADGITLVVAADRLGSGDPVEPLLATARTILTKALHSGAPGDDDSND</sequence>
<dbReference type="InterPro" id="IPR009061">
    <property type="entry name" value="DNA-bd_dom_put_sf"/>
</dbReference>
<dbReference type="Proteomes" id="UP000321464">
    <property type="component" value="Unassembled WGS sequence"/>
</dbReference>
<dbReference type="Pfam" id="PF13411">
    <property type="entry name" value="MerR_1"/>
    <property type="match status" value="1"/>
</dbReference>
<name>A0A512AQ88_9SPHN</name>